<evidence type="ECO:0000256" key="2">
    <source>
        <dbReference type="ARBA" id="ARBA00023163"/>
    </source>
</evidence>
<name>A0A0B5F476_STRA4</name>
<dbReference type="AlphaFoldDB" id="A0A0B5F476"/>
<keyword evidence="2" id="KW-0804">Transcription</keyword>
<dbReference type="InterPro" id="IPR018060">
    <property type="entry name" value="HTH_AraC"/>
</dbReference>
<evidence type="ECO:0000313" key="6">
    <source>
        <dbReference type="Proteomes" id="UP000031523"/>
    </source>
</evidence>
<dbReference type="EMBL" id="CP010519">
    <property type="protein sequence ID" value="AJE86380.1"/>
    <property type="molecule type" value="Genomic_DNA"/>
</dbReference>
<dbReference type="Proteomes" id="UP000031523">
    <property type="component" value="Chromosome"/>
</dbReference>
<dbReference type="SMART" id="SM00342">
    <property type="entry name" value="HTH_ARAC"/>
    <property type="match status" value="1"/>
</dbReference>
<dbReference type="InterPro" id="IPR002818">
    <property type="entry name" value="DJ-1/PfpI"/>
</dbReference>
<sequence>MAPEVLAIMTHPTDAPVRTAADAGAPVPGGPPSAEPREGGRRPHRVAVVAPAPLSMFNLAIPELLFSKVDVAGRPGYEVAICTPEPGPVPTTGGLALHVDRGLDELERADTVLVAGTGDRYEPDPRAVRAVRAAAAAGLRVASLCSGAFLLAEAGLLDGRSATTYWQLAAELRGRYPALDLKGDVLYVEDGRILTASGYAAGIDLCLHMIRSDYGAAVANEVARLALVAPVRPGGQTQFTQTPLPPERGTACADTRGWAMRRLDEPLTLADLARHAGVSVRTLTRRFHAESGVSPLQWLLHQRVERAKELLETTALGMDRIAQACGLGTADSLRTHLVRRTGLTPSAYRAQFSRMTAATGQAGESAGTGQPAPARA</sequence>
<evidence type="ECO:0000313" key="5">
    <source>
        <dbReference type="EMBL" id="AJE86380.1"/>
    </source>
</evidence>
<dbReference type="GO" id="GO:0003700">
    <property type="term" value="F:DNA-binding transcription factor activity"/>
    <property type="evidence" value="ECO:0007669"/>
    <property type="project" value="InterPro"/>
</dbReference>
<evidence type="ECO:0000256" key="3">
    <source>
        <dbReference type="SAM" id="MobiDB-lite"/>
    </source>
</evidence>
<dbReference type="SUPFAM" id="SSF52317">
    <property type="entry name" value="Class I glutamine amidotransferase-like"/>
    <property type="match status" value="1"/>
</dbReference>
<dbReference type="InterPro" id="IPR052158">
    <property type="entry name" value="INH-QAR"/>
</dbReference>
<keyword evidence="1" id="KW-0805">Transcription regulation</keyword>
<accession>A0A0B5F476</accession>
<protein>
    <submittedName>
        <fullName evidence="5">AraC family transcription regulator</fullName>
    </submittedName>
</protein>
<dbReference type="Pfam" id="PF12833">
    <property type="entry name" value="HTH_18"/>
    <property type="match status" value="1"/>
</dbReference>
<feature type="region of interest" description="Disordered" evidence="3">
    <location>
        <begin position="10"/>
        <end position="42"/>
    </location>
</feature>
<gene>
    <name evidence="5" type="ORF">SLNWT_6004</name>
</gene>
<dbReference type="KEGG" id="sals:SLNWT_6004"/>
<dbReference type="Pfam" id="PF01965">
    <property type="entry name" value="DJ-1_PfpI"/>
    <property type="match status" value="1"/>
</dbReference>
<keyword evidence="6" id="KW-1185">Reference proteome</keyword>
<feature type="domain" description="HTH araC/xylS-type" evidence="4">
    <location>
        <begin position="253"/>
        <end position="351"/>
    </location>
</feature>
<dbReference type="PROSITE" id="PS01124">
    <property type="entry name" value="HTH_ARAC_FAMILY_2"/>
    <property type="match status" value="1"/>
</dbReference>
<reference evidence="5 6" key="1">
    <citation type="submission" date="2015-01" db="EMBL/GenBank/DDBJ databases">
        <title>Enhanced salinomycin production by adjusting the supply of polyketide extender units in Streptomyce albus DSM 41398.</title>
        <authorList>
            <person name="Lu C."/>
        </authorList>
    </citation>
    <scope>NUCLEOTIDE SEQUENCE [LARGE SCALE GENOMIC DNA]</scope>
    <source>
        <strain evidence="6">ATCC 21838 / DSM 41398 / FERM P-419 / JCM 4703 / NBRC 107858</strain>
    </source>
</reference>
<dbReference type="CDD" id="cd03137">
    <property type="entry name" value="GATase1_AraC_1"/>
    <property type="match status" value="1"/>
</dbReference>
<dbReference type="Gene3D" id="1.10.10.60">
    <property type="entry name" value="Homeodomain-like"/>
    <property type="match status" value="1"/>
</dbReference>
<evidence type="ECO:0000259" key="4">
    <source>
        <dbReference type="PROSITE" id="PS01124"/>
    </source>
</evidence>
<dbReference type="InterPro" id="IPR029062">
    <property type="entry name" value="Class_I_gatase-like"/>
</dbReference>
<proteinExistence type="predicted"/>
<dbReference type="InterPro" id="IPR009057">
    <property type="entry name" value="Homeodomain-like_sf"/>
</dbReference>
<evidence type="ECO:0000256" key="1">
    <source>
        <dbReference type="ARBA" id="ARBA00023015"/>
    </source>
</evidence>
<dbReference type="Gene3D" id="3.40.50.880">
    <property type="match status" value="1"/>
</dbReference>
<dbReference type="SUPFAM" id="SSF46689">
    <property type="entry name" value="Homeodomain-like"/>
    <property type="match status" value="2"/>
</dbReference>
<organism evidence="5 6">
    <name type="scientific">Streptomyces albus (strain ATCC 21838 / DSM 41398 / FERM P-419 / JCM 4703 / NBRC 107858)</name>
    <dbReference type="NCBI Taxonomy" id="1081613"/>
    <lineage>
        <taxon>Bacteria</taxon>
        <taxon>Bacillati</taxon>
        <taxon>Actinomycetota</taxon>
        <taxon>Actinomycetes</taxon>
        <taxon>Kitasatosporales</taxon>
        <taxon>Streptomycetaceae</taxon>
        <taxon>Streptomyces</taxon>
    </lineage>
</organism>
<dbReference type="PANTHER" id="PTHR43130:SF3">
    <property type="entry name" value="HTH-TYPE TRANSCRIPTIONAL REGULATOR RV1931C"/>
    <property type="match status" value="1"/>
</dbReference>
<dbReference type="GO" id="GO:0043565">
    <property type="term" value="F:sequence-specific DNA binding"/>
    <property type="evidence" value="ECO:0007669"/>
    <property type="project" value="InterPro"/>
</dbReference>
<dbReference type="PANTHER" id="PTHR43130">
    <property type="entry name" value="ARAC-FAMILY TRANSCRIPTIONAL REGULATOR"/>
    <property type="match status" value="1"/>
</dbReference>